<proteinExistence type="predicted"/>
<dbReference type="EMBL" id="JBANQN010000010">
    <property type="protein sequence ID" value="KAK6777425.1"/>
    <property type="molecule type" value="Genomic_DNA"/>
</dbReference>
<name>A0AAN8SX51_SOLBU</name>
<accession>A0AAN8SX51</accession>
<dbReference type="AlphaFoldDB" id="A0AAN8SX51"/>
<protein>
    <submittedName>
        <fullName evidence="1">Uncharacterized protein</fullName>
    </submittedName>
</protein>
<evidence type="ECO:0000313" key="2">
    <source>
        <dbReference type="Proteomes" id="UP001371456"/>
    </source>
</evidence>
<dbReference type="Proteomes" id="UP001371456">
    <property type="component" value="Unassembled WGS sequence"/>
</dbReference>
<gene>
    <name evidence="1" type="ORF">RDI58_024142</name>
</gene>
<reference evidence="1 2" key="1">
    <citation type="submission" date="2024-02" db="EMBL/GenBank/DDBJ databases">
        <title>de novo genome assembly of Solanum bulbocastanum strain 11H21.</title>
        <authorList>
            <person name="Hosaka A.J."/>
        </authorList>
    </citation>
    <scope>NUCLEOTIDE SEQUENCE [LARGE SCALE GENOMIC DNA]</scope>
    <source>
        <tissue evidence="1">Young leaves</tissue>
    </source>
</reference>
<organism evidence="1 2">
    <name type="scientific">Solanum bulbocastanum</name>
    <name type="common">Wild potato</name>
    <dbReference type="NCBI Taxonomy" id="147425"/>
    <lineage>
        <taxon>Eukaryota</taxon>
        <taxon>Viridiplantae</taxon>
        <taxon>Streptophyta</taxon>
        <taxon>Embryophyta</taxon>
        <taxon>Tracheophyta</taxon>
        <taxon>Spermatophyta</taxon>
        <taxon>Magnoliopsida</taxon>
        <taxon>eudicotyledons</taxon>
        <taxon>Gunneridae</taxon>
        <taxon>Pentapetalae</taxon>
        <taxon>asterids</taxon>
        <taxon>lamiids</taxon>
        <taxon>Solanales</taxon>
        <taxon>Solanaceae</taxon>
        <taxon>Solanoideae</taxon>
        <taxon>Solaneae</taxon>
        <taxon>Solanum</taxon>
    </lineage>
</organism>
<comment type="caution">
    <text evidence="1">The sequence shown here is derived from an EMBL/GenBank/DDBJ whole genome shotgun (WGS) entry which is preliminary data.</text>
</comment>
<keyword evidence="2" id="KW-1185">Reference proteome</keyword>
<sequence length="243" mass="27990">MDCFSNNIQFFELGDKVEGSINLRDCKLKFFNSTVSIDVSALEFDVFEEAAKLFEALCHINSPYVTKPRGLRRFGPCEEKGIVIVEKVNPFSAWLNNNKKPNMWKIYGNSRTCLGLGYDFQKKFRQIMMGLKSIHKSSCRHGCLLDGVFLGTDDNIRLTNFRFWKVDDDSLKDDFRDFLSLVKKAIELHPTPIGVKAQSAEVDQLTILFNHFLSKMPLECTEASWLYAPPIFWDSSQKRAFFL</sequence>
<evidence type="ECO:0000313" key="1">
    <source>
        <dbReference type="EMBL" id="KAK6777425.1"/>
    </source>
</evidence>